<keyword evidence="1" id="KW-0812">Transmembrane</keyword>
<proteinExistence type="predicted"/>
<keyword evidence="1" id="KW-0472">Membrane</keyword>
<feature type="transmembrane region" description="Helical" evidence="1">
    <location>
        <begin position="71"/>
        <end position="91"/>
    </location>
</feature>
<dbReference type="RefSeq" id="XP_009528967.1">
    <property type="nucleotide sequence ID" value="XM_009530672.1"/>
</dbReference>
<evidence type="ECO:0000256" key="1">
    <source>
        <dbReference type="SAM" id="Phobius"/>
    </source>
</evidence>
<accession>G4ZKA1</accession>
<reference evidence="2 3" key="1">
    <citation type="journal article" date="2006" name="Science">
        <title>Phytophthora genome sequences uncover evolutionary origins and mechanisms of pathogenesis.</title>
        <authorList>
            <person name="Tyler B.M."/>
            <person name="Tripathy S."/>
            <person name="Zhang X."/>
            <person name="Dehal P."/>
            <person name="Jiang R.H."/>
            <person name="Aerts A."/>
            <person name="Arredondo F.D."/>
            <person name="Baxter L."/>
            <person name="Bensasson D."/>
            <person name="Beynon J.L."/>
            <person name="Chapman J."/>
            <person name="Damasceno C.M."/>
            <person name="Dorrance A.E."/>
            <person name="Dou D."/>
            <person name="Dickerman A.W."/>
            <person name="Dubchak I.L."/>
            <person name="Garbelotto M."/>
            <person name="Gijzen M."/>
            <person name="Gordon S.G."/>
            <person name="Govers F."/>
            <person name="Grunwald N.J."/>
            <person name="Huang W."/>
            <person name="Ivors K.L."/>
            <person name="Jones R.W."/>
            <person name="Kamoun S."/>
            <person name="Krampis K."/>
            <person name="Lamour K.H."/>
            <person name="Lee M.K."/>
            <person name="McDonald W.H."/>
            <person name="Medina M."/>
            <person name="Meijer H.J."/>
            <person name="Nordberg E.K."/>
            <person name="Maclean D.J."/>
            <person name="Ospina-Giraldo M.D."/>
            <person name="Morris P.F."/>
            <person name="Phuntumart V."/>
            <person name="Putnam N.H."/>
            <person name="Rash S."/>
            <person name="Rose J.K."/>
            <person name="Sakihama Y."/>
            <person name="Salamov A.A."/>
            <person name="Savidor A."/>
            <person name="Scheuring C.F."/>
            <person name="Smith B.M."/>
            <person name="Sobral B.W."/>
            <person name="Terry A."/>
            <person name="Torto-Alalibo T.A."/>
            <person name="Win J."/>
            <person name="Xu Z."/>
            <person name="Zhang H."/>
            <person name="Grigoriev I.V."/>
            <person name="Rokhsar D.S."/>
            <person name="Boore J.L."/>
        </authorList>
    </citation>
    <scope>NUCLEOTIDE SEQUENCE [LARGE SCALE GENOMIC DNA]</scope>
    <source>
        <strain evidence="2 3">P6497</strain>
    </source>
</reference>
<sequence>YLLFTFAMPNRAYFATLVSLTAIAEIGTTLRQLLSLCVLETVYAGVYLVLIRRRLGVSGLFQLAFVLRSQWILVQAKFLTLSLMILGFPLAHYGNGAIYNLHNG</sequence>
<dbReference type="KEGG" id="psoj:PHYSODRAFT_507572"/>
<organism evidence="2 3">
    <name type="scientific">Phytophthora sojae (strain P6497)</name>
    <name type="common">Soybean stem and root rot agent</name>
    <name type="synonym">Phytophthora megasperma f. sp. glycines</name>
    <dbReference type="NCBI Taxonomy" id="1094619"/>
    <lineage>
        <taxon>Eukaryota</taxon>
        <taxon>Sar</taxon>
        <taxon>Stramenopiles</taxon>
        <taxon>Oomycota</taxon>
        <taxon>Peronosporomycetes</taxon>
        <taxon>Peronosporales</taxon>
        <taxon>Peronosporaceae</taxon>
        <taxon>Phytophthora</taxon>
    </lineage>
</organism>
<evidence type="ECO:0000313" key="3">
    <source>
        <dbReference type="Proteomes" id="UP000002640"/>
    </source>
</evidence>
<dbReference type="GeneID" id="20658766"/>
<keyword evidence="1" id="KW-1133">Transmembrane helix</keyword>
<protein>
    <submittedName>
        <fullName evidence="2">Uncharacterized protein</fullName>
    </submittedName>
</protein>
<dbReference type="EMBL" id="JH159155">
    <property type="protein sequence ID" value="EGZ15218.1"/>
    <property type="molecule type" value="Genomic_DNA"/>
</dbReference>
<gene>
    <name evidence="2" type="ORF">PHYSODRAFT_507572</name>
</gene>
<evidence type="ECO:0000313" key="2">
    <source>
        <dbReference type="EMBL" id="EGZ15218.1"/>
    </source>
</evidence>
<keyword evidence="3" id="KW-1185">Reference proteome</keyword>
<name>G4ZKA1_PHYSP</name>
<feature type="transmembrane region" description="Helical" evidence="1">
    <location>
        <begin position="33"/>
        <end position="50"/>
    </location>
</feature>
<dbReference type="AlphaFoldDB" id="G4ZKA1"/>
<feature type="non-terminal residue" evidence="2">
    <location>
        <position position="1"/>
    </location>
</feature>
<dbReference type="Proteomes" id="UP000002640">
    <property type="component" value="Unassembled WGS sequence"/>
</dbReference>
<dbReference type="InParanoid" id="G4ZKA1"/>